<evidence type="ECO:0000313" key="3">
    <source>
        <dbReference type="EMBL" id="GAA0604727.1"/>
    </source>
</evidence>
<keyword evidence="4" id="KW-1185">Reference proteome</keyword>
<dbReference type="EMBL" id="BAAAHE010000004">
    <property type="protein sequence ID" value="GAA0604727.1"/>
    <property type="molecule type" value="Genomic_DNA"/>
</dbReference>
<dbReference type="Proteomes" id="UP001500957">
    <property type="component" value="Unassembled WGS sequence"/>
</dbReference>
<evidence type="ECO:0000256" key="1">
    <source>
        <dbReference type="ARBA" id="ARBA00007100"/>
    </source>
</evidence>
<comment type="similarity">
    <text evidence="1">Belongs to the UPF0162 family.</text>
</comment>
<dbReference type="Pfam" id="PF13369">
    <property type="entry name" value="Transglut_core2"/>
    <property type="match status" value="1"/>
</dbReference>
<feature type="domain" description="Protein SirB1 N-terminal" evidence="2">
    <location>
        <begin position="38"/>
        <end position="193"/>
    </location>
</feature>
<protein>
    <submittedName>
        <fullName evidence="3">Transglutaminase-like domain-containing protein</fullName>
    </submittedName>
</protein>
<proteinExistence type="inferred from homology"/>
<dbReference type="PANTHER" id="PTHR31350:SF21">
    <property type="entry name" value="F-BOX ONLY PROTEIN 21"/>
    <property type="match status" value="1"/>
</dbReference>
<organism evidence="3 4">
    <name type="scientific">Sporichthya brevicatena</name>
    <dbReference type="NCBI Taxonomy" id="171442"/>
    <lineage>
        <taxon>Bacteria</taxon>
        <taxon>Bacillati</taxon>
        <taxon>Actinomycetota</taxon>
        <taxon>Actinomycetes</taxon>
        <taxon>Sporichthyales</taxon>
        <taxon>Sporichthyaceae</taxon>
        <taxon>Sporichthya</taxon>
    </lineage>
</organism>
<reference evidence="3 4" key="1">
    <citation type="journal article" date="2019" name="Int. J. Syst. Evol. Microbiol.">
        <title>The Global Catalogue of Microorganisms (GCM) 10K type strain sequencing project: providing services to taxonomists for standard genome sequencing and annotation.</title>
        <authorList>
            <consortium name="The Broad Institute Genomics Platform"/>
            <consortium name="The Broad Institute Genome Sequencing Center for Infectious Disease"/>
            <person name="Wu L."/>
            <person name="Ma J."/>
        </authorList>
    </citation>
    <scope>NUCLEOTIDE SEQUENCE [LARGE SCALE GENOMIC DNA]</scope>
    <source>
        <strain evidence="3 4">JCM 10671</strain>
    </source>
</reference>
<dbReference type="InterPro" id="IPR032698">
    <property type="entry name" value="SirB1_N"/>
</dbReference>
<sequence length="277" mass="29363">MKSREEFAAIVADPAGSLARACLLMACEADPDLDVDAALGRLDALAEIVGAGLPGEARPAALGRHLRATLGGDAGFGGSQADYDDLRSSLLNEVLVRRRGLPILLSTVWVEVSARLDVPAHGIGLPGHFVVGIGDPERAGEPAEGPDAPFVLVDPFAGGTAFPTASAYALLGHEPTARDLRPWDTPRTMLRILANVSTWARRADRLRTRLWALELSLLVPGCPAAVRREHGEALARAGDFAGAADQLEAYAIRVEEDHPLAAKTARQDARVARSRLN</sequence>
<name>A0ABN1G687_9ACTN</name>
<evidence type="ECO:0000313" key="4">
    <source>
        <dbReference type="Proteomes" id="UP001500957"/>
    </source>
</evidence>
<dbReference type="PANTHER" id="PTHR31350">
    <property type="entry name" value="SI:DKEY-261L7.2"/>
    <property type="match status" value="1"/>
</dbReference>
<comment type="caution">
    <text evidence="3">The sequence shown here is derived from an EMBL/GenBank/DDBJ whole genome shotgun (WGS) entry which is preliminary data.</text>
</comment>
<evidence type="ECO:0000259" key="2">
    <source>
        <dbReference type="Pfam" id="PF13369"/>
    </source>
</evidence>
<gene>
    <name evidence="3" type="ORF">GCM10009547_03240</name>
</gene>
<accession>A0ABN1G687</accession>